<evidence type="ECO:0000256" key="6">
    <source>
        <dbReference type="ARBA" id="ARBA00022989"/>
    </source>
</evidence>
<comment type="subcellular location">
    <subcellularLocation>
        <location evidence="1">Cell membrane</location>
        <topology evidence="1">Multi-pass membrane protein</topology>
    </subcellularLocation>
</comment>
<evidence type="ECO:0000256" key="8">
    <source>
        <dbReference type="SAM" id="Phobius"/>
    </source>
</evidence>
<keyword evidence="7 8" id="KW-0472">Membrane</keyword>
<keyword evidence="5 8" id="KW-0812">Transmembrane</keyword>
<evidence type="ECO:0000256" key="2">
    <source>
        <dbReference type="ARBA" id="ARBA00022475"/>
    </source>
</evidence>
<evidence type="ECO:0000313" key="10">
    <source>
        <dbReference type="EMBL" id="HIV25922.1"/>
    </source>
</evidence>
<dbReference type="GO" id="GO:0016763">
    <property type="term" value="F:pentosyltransferase activity"/>
    <property type="evidence" value="ECO:0007669"/>
    <property type="project" value="TreeGrafter"/>
</dbReference>
<evidence type="ECO:0000256" key="4">
    <source>
        <dbReference type="ARBA" id="ARBA00022679"/>
    </source>
</evidence>
<evidence type="ECO:0000256" key="1">
    <source>
        <dbReference type="ARBA" id="ARBA00004651"/>
    </source>
</evidence>
<dbReference type="Proteomes" id="UP000824169">
    <property type="component" value="Unassembled WGS sequence"/>
</dbReference>
<keyword evidence="6 8" id="KW-1133">Transmembrane helix</keyword>
<proteinExistence type="predicted"/>
<comment type="caution">
    <text evidence="10">The sequence shown here is derived from an EMBL/GenBank/DDBJ whole genome shotgun (WGS) entry which is preliminary data.</text>
</comment>
<protein>
    <submittedName>
        <fullName evidence="10">Glucosyltransferase domain-containing protein</fullName>
    </submittedName>
</protein>
<feature type="transmembrane region" description="Helical" evidence="8">
    <location>
        <begin position="158"/>
        <end position="175"/>
    </location>
</feature>
<evidence type="ECO:0000313" key="11">
    <source>
        <dbReference type="Proteomes" id="UP000824169"/>
    </source>
</evidence>
<dbReference type="PANTHER" id="PTHR33908">
    <property type="entry name" value="MANNOSYLTRANSFERASE YKCB-RELATED"/>
    <property type="match status" value="1"/>
</dbReference>
<feature type="transmembrane region" description="Helical" evidence="8">
    <location>
        <begin position="386"/>
        <end position="408"/>
    </location>
</feature>
<dbReference type="AlphaFoldDB" id="A0A9D1P4I3"/>
<reference evidence="10" key="1">
    <citation type="submission" date="2020-10" db="EMBL/GenBank/DDBJ databases">
        <authorList>
            <person name="Gilroy R."/>
        </authorList>
    </citation>
    <scope>NUCLEOTIDE SEQUENCE</scope>
    <source>
        <strain evidence="10">CHK188-20938</strain>
    </source>
</reference>
<dbReference type="PANTHER" id="PTHR33908:SF11">
    <property type="entry name" value="MEMBRANE PROTEIN"/>
    <property type="match status" value="1"/>
</dbReference>
<evidence type="ECO:0000256" key="7">
    <source>
        <dbReference type="ARBA" id="ARBA00023136"/>
    </source>
</evidence>
<dbReference type="InterPro" id="IPR038731">
    <property type="entry name" value="RgtA/B/C-like"/>
</dbReference>
<keyword evidence="4" id="KW-0808">Transferase</keyword>
<feature type="transmembrane region" description="Helical" evidence="8">
    <location>
        <begin position="289"/>
        <end position="308"/>
    </location>
</feature>
<evidence type="ECO:0000256" key="5">
    <source>
        <dbReference type="ARBA" id="ARBA00022692"/>
    </source>
</evidence>
<dbReference type="GO" id="GO:0005886">
    <property type="term" value="C:plasma membrane"/>
    <property type="evidence" value="ECO:0007669"/>
    <property type="project" value="UniProtKB-SubCell"/>
</dbReference>
<feature type="transmembrane region" description="Helical" evidence="8">
    <location>
        <begin position="112"/>
        <end position="128"/>
    </location>
</feature>
<organism evidence="10 11">
    <name type="scientific">Candidatus Scatomonas pullistercoris</name>
    <dbReference type="NCBI Taxonomy" id="2840920"/>
    <lineage>
        <taxon>Bacteria</taxon>
        <taxon>Bacillati</taxon>
        <taxon>Bacillota</taxon>
        <taxon>Clostridia</taxon>
        <taxon>Lachnospirales</taxon>
        <taxon>Lachnospiraceae</taxon>
        <taxon>Lachnospiraceae incertae sedis</taxon>
        <taxon>Candidatus Scatomonas</taxon>
    </lineage>
</organism>
<dbReference type="GO" id="GO:0009103">
    <property type="term" value="P:lipopolysaccharide biosynthetic process"/>
    <property type="evidence" value="ECO:0007669"/>
    <property type="project" value="UniProtKB-ARBA"/>
</dbReference>
<dbReference type="InterPro" id="IPR050297">
    <property type="entry name" value="LipidA_mod_glycosyltrf_83"/>
</dbReference>
<evidence type="ECO:0000259" key="9">
    <source>
        <dbReference type="Pfam" id="PF13231"/>
    </source>
</evidence>
<feature type="transmembrane region" description="Helical" evidence="8">
    <location>
        <begin position="56"/>
        <end position="77"/>
    </location>
</feature>
<feature type="transmembrane region" description="Helical" evidence="8">
    <location>
        <begin position="351"/>
        <end position="374"/>
    </location>
</feature>
<feature type="transmembrane region" description="Helical" evidence="8">
    <location>
        <begin position="89"/>
        <end position="106"/>
    </location>
</feature>
<dbReference type="EMBL" id="DVOO01000027">
    <property type="protein sequence ID" value="HIV25922.1"/>
    <property type="molecule type" value="Genomic_DNA"/>
</dbReference>
<dbReference type="Pfam" id="PF13231">
    <property type="entry name" value="PMT_2"/>
    <property type="match status" value="1"/>
</dbReference>
<sequence>MIPKYIYTHHALPTGTEPELRHSIWGFSYALYPYLSSIISAFFMQLASFVTTNPTVLLLAARFTSVLAGTAFVFIVFKIGELLFKKKESVLLFAVLCSFLPQFLFICSYQNNDSLALFSIALIFYFWLRGHKDGWKISSCIGLGIGCGICALSYYNAYGYILCSIPVFLVSMGILKKRKKEILKKFVLILGIAFLVGGWFFIRNAVIHDGDILGRETIAEQGELYAEDEYKPSQHETPAKLGLSFTETFFHFDFGSGSKEPYSNWIQNTICSFIGVFSFLTLFMDLPVYLIYIVFFFLGFLLFCILGIRKKWWHDKWQRTIMITGFFCILIPLGMSLYNSYYSDFQAQGRYLLPALIPLMMMITSGYDTALDTAAKTSEKTGRNTICLPVIVLILIYMVLFLISYFGYLAPGCLTIFIGS</sequence>
<keyword evidence="3" id="KW-0328">Glycosyltransferase</keyword>
<feature type="transmembrane region" description="Helical" evidence="8">
    <location>
        <begin position="320"/>
        <end position="339"/>
    </location>
</feature>
<feature type="transmembrane region" description="Helical" evidence="8">
    <location>
        <begin position="182"/>
        <end position="202"/>
    </location>
</feature>
<reference evidence="10" key="2">
    <citation type="journal article" date="2021" name="PeerJ">
        <title>Extensive microbial diversity within the chicken gut microbiome revealed by metagenomics and culture.</title>
        <authorList>
            <person name="Gilroy R."/>
            <person name="Ravi A."/>
            <person name="Getino M."/>
            <person name="Pursley I."/>
            <person name="Horton D.L."/>
            <person name="Alikhan N.F."/>
            <person name="Baker D."/>
            <person name="Gharbi K."/>
            <person name="Hall N."/>
            <person name="Watson M."/>
            <person name="Adriaenssens E.M."/>
            <person name="Foster-Nyarko E."/>
            <person name="Jarju S."/>
            <person name="Secka A."/>
            <person name="Antonio M."/>
            <person name="Oren A."/>
            <person name="Chaudhuri R.R."/>
            <person name="La Ragione R."/>
            <person name="Hildebrand F."/>
            <person name="Pallen M.J."/>
        </authorList>
    </citation>
    <scope>NUCLEOTIDE SEQUENCE</scope>
    <source>
        <strain evidence="10">CHK188-20938</strain>
    </source>
</reference>
<feature type="transmembrane region" description="Helical" evidence="8">
    <location>
        <begin position="31"/>
        <end position="50"/>
    </location>
</feature>
<name>A0A9D1P4I3_9FIRM</name>
<gene>
    <name evidence="10" type="ORF">IAB71_09150</name>
</gene>
<keyword evidence="2" id="KW-1003">Cell membrane</keyword>
<feature type="domain" description="Glycosyltransferase RgtA/B/C/D-like" evidence="9">
    <location>
        <begin position="57"/>
        <end position="190"/>
    </location>
</feature>
<accession>A0A9D1P4I3</accession>
<evidence type="ECO:0000256" key="3">
    <source>
        <dbReference type="ARBA" id="ARBA00022676"/>
    </source>
</evidence>